<sequence>MSRRASRRTHTPTSKTTSGRAPKSGGGAGWLLVVLFLIGLGVQASALPAAAAAAYWLFFVAVVLSRRSRKNRSTGVPEPAPNLVAAPEPEQVPAKPPRQPRDAPRATTSSSASIGTMHSDHFFEAQLKSDKPEVFVIRSSPNPVRPQDLATHWVPPGVRVQVRQYSLPDGLVYLCSSAERNRLERTEPSLIDESLQIGREEDFTVNHLPYYPTYEGASPTARAAYINWLISGRRHPNAGLGYVYLFFYGLERRAIIDARSDQAARDEIPAICAELEGLIETYKNGTFNWRARQLLAFCRYIYGAVDLTPPALPLEGNPHVVKDLCRIGLSQAYHERHELPAKWLATWYISDGRFNKPAVVKRHQLQFAAIFQDLCDRQFRNNLATWSPPLSTKSLQLSYQPVSMVLSEVQESVAMADLTCEEAGLGRLVETIALSATEELTRYSRYVARSAERADDPVSRLMLPCPLWPGQVWERLALILAELNAGVDVTEPSTLAAFLAPLDADDVLTKIPIAALLGQMDGYMGIGVEPDPRHGSIAPSAATPIVFFRSGELPLPEASRGKSAGLLPVHLKHHARVACVAFLADLIRMGLPNSAAALEQAKAIALEWGGLTAAAHVRLQALLIALTAPEAPEFKGKSALKKQLALIDAPDRVSLTHELVAVARAGGALEQVAVVRQLEKYFALLGADPKALYDMAHTSLGLGMSAPPAPRATAAPGVLDTARIAALRKETARVDTVLGSIFTDDVDGAVDQASAIAASPAAPPDHNVTAPAAVGYASFSALPSLDARHSDLLRAMLAQATWTGEAFAALCAERGLMSSGAIERINDAAFDAFDEALLEGDDPIEFNPGPLAELRS</sequence>
<evidence type="ECO:0000259" key="2">
    <source>
        <dbReference type="Pfam" id="PF13208"/>
    </source>
</evidence>
<organism evidence="4 5">
    <name type="scientific">Pandoraea cepalis</name>
    <dbReference type="NCBI Taxonomy" id="2508294"/>
    <lineage>
        <taxon>Bacteria</taxon>
        <taxon>Pseudomonadati</taxon>
        <taxon>Pseudomonadota</taxon>
        <taxon>Betaproteobacteria</taxon>
        <taxon>Burkholderiales</taxon>
        <taxon>Burkholderiaceae</taxon>
        <taxon>Pandoraea</taxon>
    </lineage>
</organism>
<reference evidence="4 5" key="1">
    <citation type="submission" date="2019-08" db="EMBL/GenBank/DDBJ databases">
        <authorList>
            <person name="Peeters C."/>
        </authorList>
    </citation>
    <scope>NUCLEOTIDE SEQUENCE [LARGE SCALE GENOMIC DNA]</scope>
    <source>
        <strain evidence="4 5">LMG 31107</strain>
    </source>
</reference>
<evidence type="ECO:0000256" key="1">
    <source>
        <dbReference type="SAM" id="MobiDB-lite"/>
    </source>
</evidence>
<evidence type="ECO:0000259" key="3">
    <source>
        <dbReference type="Pfam" id="PF15615"/>
    </source>
</evidence>
<feature type="region of interest" description="Disordered" evidence="1">
    <location>
        <begin position="70"/>
        <end position="114"/>
    </location>
</feature>
<dbReference type="InterPro" id="IPR028932">
    <property type="entry name" value="TerB-C"/>
</dbReference>
<evidence type="ECO:0000313" key="5">
    <source>
        <dbReference type="Proteomes" id="UP000396788"/>
    </source>
</evidence>
<evidence type="ECO:0008006" key="6">
    <source>
        <dbReference type="Google" id="ProtNLM"/>
    </source>
</evidence>
<name>A0A5E4W077_9BURK</name>
<evidence type="ECO:0000313" key="4">
    <source>
        <dbReference type="EMBL" id="VVE18032.1"/>
    </source>
</evidence>
<dbReference type="Pfam" id="PF13208">
    <property type="entry name" value="TerB_N"/>
    <property type="match status" value="1"/>
</dbReference>
<feature type="domain" description="TerB N-terminal" evidence="2">
    <location>
        <begin position="155"/>
        <end position="356"/>
    </location>
</feature>
<accession>A0A5E4W077</accession>
<dbReference type="AlphaFoldDB" id="A0A5E4W077"/>
<dbReference type="Pfam" id="PF15615">
    <property type="entry name" value="TerB_C"/>
    <property type="match status" value="1"/>
</dbReference>
<protein>
    <recommendedName>
        <fullName evidence="6">Tellurite resistance protein TerB</fullName>
    </recommendedName>
</protein>
<feature type="compositionally biased region" description="Basic residues" evidence="1">
    <location>
        <begin position="1"/>
        <end position="10"/>
    </location>
</feature>
<dbReference type="Proteomes" id="UP000396788">
    <property type="component" value="Unassembled WGS sequence"/>
</dbReference>
<dbReference type="EMBL" id="CABPRY010000006">
    <property type="protein sequence ID" value="VVE18032.1"/>
    <property type="molecule type" value="Genomic_DNA"/>
</dbReference>
<dbReference type="InterPro" id="IPR025266">
    <property type="entry name" value="TerB_N"/>
</dbReference>
<gene>
    <name evidence="4" type="ORF">PCE31107_02999</name>
</gene>
<proteinExistence type="predicted"/>
<feature type="region of interest" description="Disordered" evidence="1">
    <location>
        <begin position="1"/>
        <end position="23"/>
    </location>
</feature>
<feature type="domain" description="TerB-C" evidence="3">
    <location>
        <begin position="709"/>
        <end position="849"/>
    </location>
</feature>